<organism evidence="6 7">
    <name type="scientific">Gloeocapsopsis crepidinum LEGE 06123</name>
    <dbReference type="NCBI Taxonomy" id="588587"/>
    <lineage>
        <taxon>Bacteria</taxon>
        <taxon>Bacillati</taxon>
        <taxon>Cyanobacteriota</taxon>
        <taxon>Cyanophyceae</taxon>
        <taxon>Oscillatoriophycideae</taxon>
        <taxon>Chroococcales</taxon>
        <taxon>Chroococcaceae</taxon>
        <taxon>Gloeocapsopsis</taxon>
    </lineage>
</organism>
<evidence type="ECO:0000259" key="5">
    <source>
        <dbReference type="PROSITE" id="PS50977"/>
    </source>
</evidence>
<evidence type="ECO:0000256" key="4">
    <source>
        <dbReference type="PROSITE-ProRule" id="PRU00335"/>
    </source>
</evidence>
<dbReference type="InterPro" id="IPR001647">
    <property type="entry name" value="HTH_TetR"/>
</dbReference>
<dbReference type="InterPro" id="IPR036271">
    <property type="entry name" value="Tet_transcr_reg_TetR-rel_C_sf"/>
</dbReference>
<dbReference type="InterPro" id="IPR009057">
    <property type="entry name" value="Homeodomain-like_sf"/>
</dbReference>
<feature type="DNA-binding region" description="H-T-H motif" evidence="4">
    <location>
        <begin position="31"/>
        <end position="50"/>
    </location>
</feature>
<sequence>MQDDRTVQETRALILTTAEAHLRRYGYARTTVSEIARACGMSHANVYRFFKAKADIIDAVIEQWLRQTEIALQAIATQQIPAVAKLKAYVLELYRIKRQECATEQELFETFTTILQEHRTVVAQHIQAIRAILKEILRSGVQTGELQIIDLERATNAVWDATLKFHHPLLVVDTIDEPSEEQAHTILDLLIVALKMGCI</sequence>
<dbReference type="Proteomes" id="UP000651156">
    <property type="component" value="Unassembled WGS sequence"/>
</dbReference>
<dbReference type="Gene3D" id="1.10.357.10">
    <property type="entry name" value="Tetracycline Repressor, domain 2"/>
    <property type="match status" value="1"/>
</dbReference>
<keyword evidence="2 4" id="KW-0238">DNA-binding</keyword>
<keyword evidence="7" id="KW-1185">Reference proteome</keyword>
<dbReference type="PROSITE" id="PS50977">
    <property type="entry name" value="HTH_TETR_2"/>
    <property type="match status" value="1"/>
</dbReference>
<dbReference type="InterPro" id="IPR041478">
    <property type="entry name" value="TetR_C_27"/>
</dbReference>
<dbReference type="InterPro" id="IPR050109">
    <property type="entry name" value="HTH-type_TetR-like_transc_reg"/>
</dbReference>
<dbReference type="SUPFAM" id="SSF48498">
    <property type="entry name" value="Tetracyclin repressor-like, C-terminal domain"/>
    <property type="match status" value="1"/>
</dbReference>
<dbReference type="SUPFAM" id="SSF46689">
    <property type="entry name" value="Homeodomain-like"/>
    <property type="match status" value="1"/>
</dbReference>
<evidence type="ECO:0000256" key="2">
    <source>
        <dbReference type="ARBA" id="ARBA00023125"/>
    </source>
</evidence>
<gene>
    <name evidence="6" type="ORF">IQ230_12765</name>
</gene>
<dbReference type="Pfam" id="PF17935">
    <property type="entry name" value="TetR_C_27"/>
    <property type="match status" value="1"/>
</dbReference>
<evidence type="ECO:0000313" key="6">
    <source>
        <dbReference type="EMBL" id="MBE9191211.1"/>
    </source>
</evidence>
<evidence type="ECO:0000256" key="1">
    <source>
        <dbReference type="ARBA" id="ARBA00023015"/>
    </source>
</evidence>
<protein>
    <submittedName>
        <fullName evidence="6">TetR family transcriptional regulator</fullName>
    </submittedName>
</protein>
<name>A0ABR9USG1_9CHRO</name>
<comment type="caution">
    <text evidence="6">The sequence shown here is derived from an EMBL/GenBank/DDBJ whole genome shotgun (WGS) entry which is preliminary data.</text>
</comment>
<feature type="domain" description="HTH tetR-type" evidence="5">
    <location>
        <begin position="8"/>
        <end position="68"/>
    </location>
</feature>
<keyword evidence="1" id="KW-0805">Transcription regulation</keyword>
<evidence type="ECO:0000313" key="7">
    <source>
        <dbReference type="Proteomes" id="UP000651156"/>
    </source>
</evidence>
<dbReference type="Pfam" id="PF00440">
    <property type="entry name" value="TetR_N"/>
    <property type="match status" value="1"/>
</dbReference>
<reference evidence="6 7" key="1">
    <citation type="submission" date="2020-10" db="EMBL/GenBank/DDBJ databases">
        <authorList>
            <person name="Castelo-Branco R."/>
            <person name="Eusebio N."/>
            <person name="Adriana R."/>
            <person name="Vieira A."/>
            <person name="Brugerolle De Fraissinette N."/>
            <person name="Rezende De Castro R."/>
            <person name="Schneider M.P."/>
            <person name="Vasconcelos V."/>
            <person name="Leao P.N."/>
        </authorList>
    </citation>
    <scope>NUCLEOTIDE SEQUENCE [LARGE SCALE GENOMIC DNA]</scope>
    <source>
        <strain evidence="6 7">LEGE 06123</strain>
    </source>
</reference>
<accession>A0ABR9USG1</accession>
<dbReference type="PANTHER" id="PTHR30055">
    <property type="entry name" value="HTH-TYPE TRANSCRIPTIONAL REGULATOR RUTR"/>
    <property type="match status" value="1"/>
</dbReference>
<dbReference type="PANTHER" id="PTHR30055:SF151">
    <property type="entry name" value="TRANSCRIPTIONAL REGULATORY PROTEIN"/>
    <property type="match status" value="1"/>
</dbReference>
<keyword evidence="3" id="KW-0804">Transcription</keyword>
<proteinExistence type="predicted"/>
<dbReference type="RefSeq" id="WP_193932359.1">
    <property type="nucleotide sequence ID" value="NZ_CAWPMZ010000054.1"/>
</dbReference>
<evidence type="ECO:0000256" key="3">
    <source>
        <dbReference type="ARBA" id="ARBA00023163"/>
    </source>
</evidence>
<dbReference type="EMBL" id="JADEWN010000028">
    <property type="protein sequence ID" value="MBE9191211.1"/>
    <property type="molecule type" value="Genomic_DNA"/>
</dbReference>